<dbReference type="CDD" id="cd05400">
    <property type="entry name" value="NT_2-5OAS_ClassI-CCAase"/>
    <property type="match status" value="1"/>
</dbReference>
<keyword evidence="3" id="KW-1185">Reference proteome</keyword>
<dbReference type="InterPro" id="IPR053445">
    <property type="entry name" value="CBASS_cN_synthase"/>
</dbReference>
<dbReference type="InterPro" id="IPR006116">
    <property type="entry name" value="NT_2-5OAS_ClassI-CCAase"/>
</dbReference>
<accession>A0ABY4D4G7</accession>
<dbReference type="Gene3D" id="3.30.460.10">
    <property type="entry name" value="Beta Polymerase, domain 2"/>
    <property type="match status" value="1"/>
</dbReference>
<dbReference type="NCBIfam" id="NF041116">
    <property type="entry name" value="CBASS_cyclase_a"/>
    <property type="match status" value="1"/>
</dbReference>
<evidence type="ECO:0000313" key="2">
    <source>
        <dbReference type="EMBL" id="UOG77418.1"/>
    </source>
</evidence>
<organism evidence="2 3">
    <name type="scientific">Hymenobacter tibetensis</name>
    <dbReference type="NCBI Taxonomy" id="497967"/>
    <lineage>
        <taxon>Bacteria</taxon>
        <taxon>Pseudomonadati</taxon>
        <taxon>Bacteroidota</taxon>
        <taxon>Cytophagia</taxon>
        <taxon>Cytophagales</taxon>
        <taxon>Hymenobacteraceae</taxon>
        <taxon>Hymenobacter</taxon>
    </lineage>
</organism>
<reference evidence="2 3" key="1">
    <citation type="submission" date="2022-03" db="EMBL/GenBank/DDBJ databases">
        <title>Hymenobactersp. isolated from the air.</title>
        <authorList>
            <person name="Won M."/>
            <person name="Kwon S.-W."/>
        </authorList>
    </citation>
    <scope>NUCLEOTIDE SEQUENCE [LARGE SCALE GENOMIC DNA]</scope>
    <source>
        <strain evidence="2 3">KACC 21982</strain>
        <plasmid evidence="2 3">unnamed2</plasmid>
    </source>
</reference>
<evidence type="ECO:0000313" key="3">
    <source>
        <dbReference type="Proteomes" id="UP000831113"/>
    </source>
</evidence>
<dbReference type="Proteomes" id="UP000831113">
    <property type="component" value="Plasmid unnamed2"/>
</dbReference>
<proteinExistence type="predicted"/>
<gene>
    <name evidence="2" type="ORF">MTX78_23570</name>
</gene>
<protein>
    <submittedName>
        <fullName evidence="2">Nucleotidyltransferase</fullName>
    </submittedName>
</protein>
<dbReference type="Gene3D" id="1.10.1410.20">
    <property type="entry name" value="2'-5'-oligoadenylate synthetase 1, domain 2"/>
    <property type="match status" value="1"/>
</dbReference>
<geneLocation type="plasmid" evidence="2 3">
    <name>unnamed2</name>
</geneLocation>
<dbReference type="SUPFAM" id="SSF81301">
    <property type="entry name" value="Nucleotidyltransferase"/>
    <property type="match status" value="1"/>
</dbReference>
<evidence type="ECO:0000256" key="1">
    <source>
        <dbReference type="ARBA" id="ARBA00023118"/>
    </source>
</evidence>
<dbReference type="EMBL" id="CP094671">
    <property type="protein sequence ID" value="UOG77418.1"/>
    <property type="molecule type" value="Genomic_DNA"/>
</dbReference>
<keyword evidence="1" id="KW-0051">Antiviral defense</keyword>
<keyword evidence="2" id="KW-0614">Plasmid</keyword>
<sequence length="301" mass="33793">MNTYREQVNNLQEKLVDKIKNDDRTGVKISGYRIAGSWAKHTILRATGLNPIDIDLVLFVTGDESLREDIGRLHDFVVSYLEEIYPTKDIAKDVDAEGKTKAITIKFVGTGLHVDIVPVVPLEKPADYVWQPERGGGGRYHTSVTGQLAAAKTWRDKNSYYTSIVRAAKFWRNYQELDLLSSFTIELMVAHLEAHEGVSSNIEHGLLRFFRLISDSSFPVITFPRAINSVPASYTNPVFIADPTNNENNAASKLTKAGWDEVKSKALEAYETLHIARTMSDLDSTADEWKQVFGPKFNVEV</sequence>
<dbReference type="SUPFAM" id="SSF81631">
    <property type="entry name" value="PAP/OAS1 substrate-binding domain"/>
    <property type="match status" value="1"/>
</dbReference>
<dbReference type="InterPro" id="IPR043519">
    <property type="entry name" value="NT_sf"/>
</dbReference>
<name>A0ABY4D4G7_9BACT</name>